<dbReference type="AlphaFoldDB" id="A0AAD5WJ75"/>
<evidence type="ECO:0000313" key="3">
    <source>
        <dbReference type="Proteomes" id="UP001196413"/>
    </source>
</evidence>
<proteinExistence type="predicted"/>
<feature type="compositionally biased region" description="Basic and acidic residues" evidence="1">
    <location>
        <begin position="31"/>
        <end position="46"/>
    </location>
</feature>
<dbReference type="EMBL" id="JAHQIW010007048">
    <property type="protein sequence ID" value="KAJ1371826.1"/>
    <property type="molecule type" value="Genomic_DNA"/>
</dbReference>
<feature type="region of interest" description="Disordered" evidence="1">
    <location>
        <begin position="27"/>
        <end position="46"/>
    </location>
</feature>
<reference evidence="2" key="1">
    <citation type="submission" date="2021-06" db="EMBL/GenBank/DDBJ databases">
        <title>Parelaphostrongylus tenuis whole genome reference sequence.</title>
        <authorList>
            <person name="Garwood T.J."/>
            <person name="Larsen P.A."/>
            <person name="Fountain-Jones N.M."/>
            <person name="Garbe J.R."/>
            <person name="Macchietto M.G."/>
            <person name="Kania S.A."/>
            <person name="Gerhold R.W."/>
            <person name="Richards J.E."/>
            <person name="Wolf T.M."/>
        </authorList>
    </citation>
    <scope>NUCLEOTIDE SEQUENCE</scope>
    <source>
        <strain evidence="2">MNPRO001-30</strain>
        <tissue evidence="2">Meninges</tissue>
    </source>
</reference>
<comment type="caution">
    <text evidence="2">The sequence shown here is derived from an EMBL/GenBank/DDBJ whole genome shotgun (WGS) entry which is preliminary data.</text>
</comment>
<dbReference type="Proteomes" id="UP001196413">
    <property type="component" value="Unassembled WGS sequence"/>
</dbReference>
<name>A0AAD5WJ75_PARTN</name>
<evidence type="ECO:0000256" key="1">
    <source>
        <dbReference type="SAM" id="MobiDB-lite"/>
    </source>
</evidence>
<protein>
    <submittedName>
        <fullName evidence="2">Uncharacterized protein</fullName>
    </submittedName>
</protein>
<accession>A0AAD5WJ75</accession>
<evidence type="ECO:0000313" key="2">
    <source>
        <dbReference type="EMBL" id="KAJ1371826.1"/>
    </source>
</evidence>
<organism evidence="2 3">
    <name type="scientific">Parelaphostrongylus tenuis</name>
    <name type="common">Meningeal worm</name>
    <dbReference type="NCBI Taxonomy" id="148309"/>
    <lineage>
        <taxon>Eukaryota</taxon>
        <taxon>Metazoa</taxon>
        <taxon>Ecdysozoa</taxon>
        <taxon>Nematoda</taxon>
        <taxon>Chromadorea</taxon>
        <taxon>Rhabditida</taxon>
        <taxon>Rhabditina</taxon>
        <taxon>Rhabditomorpha</taxon>
        <taxon>Strongyloidea</taxon>
        <taxon>Metastrongylidae</taxon>
        <taxon>Parelaphostrongylus</taxon>
    </lineage>
</organism>
<keyword evidence="3" id="KW-1185">Reference proteome</keyword>
<gene>
    <name evidence="2" type="ORF">KIN20_033855</name>
</gene>
<sequence length="95" mass="10910">MEKSTIDQVSARYTAAGGSGLQMKTLVQTRTSREYQSRKQDSRPDKEIRVEKPTRIDMALICDCVFDRNAWQSVICRTIQHDVSYIQETVGPRTE</sequence>